<dbReference type="AlphaFoldDB" id="A0A2M9FXT5"/>
<evidence type="ECO:0000256" key="2">
    <source>
        <dbReference type="ARBA" id="ARBA00034247"/>
    </source>
</evidence>
<dbReference type="PROSITE" id="PS50887">
    <property type="entry name" value="GGDEF"/>
    <property type="match status" value="1"/>
</dbReference>
<dbReference type="InterPro" id="IPR050469">
    <property type="entry name" value="Diguanylate_Cyclase"/>
</dbReference>
<evidence type="ECO:0000313" key="7">
    <source>
        <dbReference type="Proteomes" id="UP000229498"/>
    </source>
</evidence>
<keyword evidence="7" id="KW-1185">Reference proteome</keyword>
<evidence type="ECO:0000256" key="3">
    <source>
        <dbReference type="SAM" id="Coils"/>
    </source>
</evidence>
<gene>
    <name evidence="6" type="ORF">CVT23_18060</name>
</gene>
<dbReference type="GO" id="GO:0052621">
    <property type="term" value="F:diguanylate cyclase activity"/>
    <property type="evidence" value="ECO:0007669"/>
    <property type="project" value="UniProtKB-EC"/>
</dbReference>
<name>A0A2M9FXT5_9PROT</name>
<dbReference type="Proteomes" id="UP000229498">
    <property type="component" value="Unassembled WGS sequence"/>
</dbReference>
<evidence type="ECO:0000256" key="1">
    <source>
        <dbReference type="ARBA" id="ARBA00012528"/>
    </source>
</evidence>
<organism evidence="6 7">
    <name type="scientific">Minwuia thermotolerans</name>
    <dbReference type="NCBI Taxonomy" id="2056226"/>
    <lineage>
        <taxon>Bacteria</taxon>
        <taxon>Pseudomonadati</taxon>
        <taxon>Pseudomonadota</taxon>
        <taxon>Alphaproteobacteria</taxon>
        <taxon>Minwuiales</taxon>
        <taxon>Minwuiaceae</taxon>
        <taxon>Minwuia</taxon>
    </lineage>
</organism>
<feature type="domain" description="GGDEF" evidence="5">
    <location>
        <begin position="130"/>
        <end position="261"/>
    </location>
</feature>
<proteinExistence type="predicted"/>
<dbReference type="EC" id="2.7.7.65" evidence="1"/>
<evidence type="ECO:0000256" key="4">
    <source>
        <dbReference type="SAM" id="MobiDB-lite"/>
    </source>
</evidence>
<protein>
    <recommendedName>
        <fullName evidence="1">diguanylate cyclase</fullName>
        <ecNumber evidence="1">2.7.7.65</ecNumber>
    </recommendedName>
</protein>
<dbReference type="EMBL" id="PHIG01000047">
    <property type="protein sequence ID" value="PJK28278.1"/>
    <property type="molecule type" value="Genomic_DNA"/>
</dbReference>
<comment type="caution">
    <text evidence="6">The sequence shown here is derived from an EMBL/GenBank/DDBJ whole genome shotgun (WGS) entry which is preliminary data.</text>
</comment>
<comment type="catalytic activity">
    <reaction evidence="2">
        <text>2 GTP = 3',3'-c-di-GMP + 2 diphosphate</text>
        <dbReference type="Rhea" id="RHEA:24898"/>
        <dbReference type="ChEBI" id="CHEBI:33019"/>
        <dbReference type="ChEBI" id="CHEBI:37565"/>
        <dbReference type="ChEBI" id="CHEBI:58805"/>
        <dbReference type="EC" id="2.7.7.65"/>
    </reaction>
</comment>
<dbReference type="SMART" id="SM00267">
    <property type="entry name" value="GGDEF"/>
    <property type="match status" value="1"/>
</dbReference>
<feature type="compositionally biased region" description="Polar residues" evidence="4">
    <location>
        <begin position="33"/>
        <end position="47"/>
    </location>
</feature>
<dbReference type="CDD" id="cd01949">
    <property type="entry name" value="GGDEF"/>
    <property type="match status" value="1"/>
</dbReference>
<evidence type="ECO:0000313" key="6">
    <source>
        <dbReference type="EMBL" id="PJK28278.1"/>
    </source>
</evidence>
<feature type="coiled-coil region" evidence="3">
    <location>
        <begin position="79"/>
        <end position="106"/>
    </location>
</feature>
<feature type="compositionally biased region" description="Polar residues" evidence="4">
    <location>
        <begin position="14"/>
        <end position="25"/>
    </location>
</feature>
<evidence type="ECO:0000259" key="5">
    <source>
        <dbReference type="PROSITE" id="PS50887"/>
    </source>
</evidence>
<dbReference type="InterPro" id="IPR043128">
    <property type="entry name" value="Rev_trsase/Diguanyl_cyclase"/>
</dbReference>
<dbReference type="SUPFAM" id="SSF55073">
    <property type="entry name" value="Nucleotide cyclase"/>
    <property type="match status" value="1"/>
</dbReference>
<dbReference type="GO" id="GO:0043709">
    <property type="term" value="P:cell adhesion involved in single-species biofilm formation"/>
    <property type="evidence" value="ECO:0007669"/>
    <property type="project" value="TreeGrafter"/>
</dbReference>
<feature type="region of interest" description="Disordered" evidence="4">
    <location>
        <begin position="1"/>
        <end position="74"/>
    </location>
</feature>
<dbReference type="PANTHER" id="PTHR45138:SF9">
    <property type="entry name" value="DIGUANYLATE CYCLASE DGCM-RELATED"/>
    <property type="match status" value="1"/>
</dbReference>
<dbReference type="GO" id="GO:0005886">
    <property type="term" value="C:plasma membrane"/>
    <property type="evidence" value="ECO:0007669"/>
    <property type="project" value="TreeGrafter"/>
</dbReference>
<keyword evidence="3" id="KW-0175">Coiled coil</keyword>
<accession>A0A2M9FXT5</accession>
<dbReference type="Gene3D" id="3.30.70.270">
    <property type="match status" value="1"/>
</dbReference>
<dbReference type="InterPro" id="IPR000160">
    <property type="entry name" value="GGDEF_dom"/>
</dbReference>
<dbReference type="OrthoDB" id="9789238at2"/>
<dbReference type="InterPro" id="IPR029787">
    <property type="entry name" value="Nucleotide_cyclase"/>
</dbReference>
<sequence length="261" mass="28348">MQANPPGVPRKTSNHCNFTPRQRSLGSPVGNRQRAQNWRSRTPTARQGGSRGMQAQARRGDEGQNTAGPEGDGELSSLVQALESQLEQARARIVRLEQLADTDELLAIANRRAFQRALMRCVAAAERHGDRACLVSLDVNGMKLINDNWGHPAGDAALKTVARVLTEDTRATDVVARMGGDEFAMILTQVDEAAAEAKCRSLVEKVRRTGFEAAGETIPIDLAFGVAEVTPGASADALMEEADRRMYRMKALSRNPSRGRS</sequence>
<dbReference type="Pfam" id="PF00990">
    <property type="entry name" value="GGDEF"/>
    <property type="match status" value="1"/>
</dbReference>
<dbReference type="GO" id="GO:1902201">
    <property type="term" value="P:negative regulation of bacterial-type flagellum-dependent cell motility"/>
    <property type="evidence" value="ECO:0007669"/>
    <property type="project" value="TreeGrafter"/>
</dbReference>
<dbReference type="NCBIfam" id="TIGR00254">
    <property type="entry name" value="GGDEF"/>
    <property type="match status" value="1"/>
</dbReference>
<reference evidence="6 7" key="1">
    <citation type="submission" date="2017-11" db="EMBL/GenBank/DDBJ databases">
        <title>Draft genome sequence of Rhizobiales bacterium SY3-13.</title>
        <authorList>
            <person name="Sun C."/>
        </authorList>
    </citation>
    <scope>NUCLEOTIDE SEQUENCE [LARGE SCALE GENOMIC DNA]</scope>
    <source>
        <strain evidence="6 7">SY3-13</strain>
    </source>
</reference>
<dbReference type="PANTHER" id="PTHR45138">
    <property type="entry name" value="REGULATORY COMPONENTS OF SENSORY TRANSDUCTION SYSTEM"/>
    <property type="match status" value="1"/>
</dbReference>